<dbReference type="InterPro" id="IPR011032">
    <property type="entry name" value="GroES-like_sf"/>
</dbReference>
<dbReference type="Pfam" id="PF08240">
    <property type="entry name" value="ADH_N"/>
    <property type="match status" value="1"/>
</dbReference>
<evidence type="ECO:0000313" key="5">
    <source>
        <dbReference type="Proteomes" id="UP000635278"/>
    </source>
</evidence>
<dbReference type="InterPro" id="IPR013149">
    <property type="entry name" value="ADH-like_C"/>
</dbReference>
<proteinExistence type="predicted"/>
<dbReference type="InterPro" id="IPR020843">
    <property type="entry name" value="ER"/>
</dbReference>
<dbReference type="SUPFAM" id="SSF50129">
    <property type="entry name" value="GroES-like"/>
    <property type="match status" value="1"/>
</dbReference>
<organism evidence="4 5">
    <name type="scientific">Acetobacter musti</name>
    <dbReference type="NCBI Taxonomy" id="864732"/>
    <lineage>
        <taxon>Bacteria</taxon>
        <taxon>Pseudomonadati</taxon>
        <taxon>Pseudomonadota</taxon>
        <taxon>Alphaproteobacteria</taxon>
        <taxon>Acetobacterales</taxon>
        <taxon>Acetobacteraceae</taxon>
        <taxon>Acetobacter</taxon>
    </lineage>
</organism>
<dbReference type="NCBIfam" id="TIGR02824">
    <property type="entry name" value="quinone_pig3"/>
    <property type="match status" value="1"/>
</dbReference>
<keyword evidence="2" id="KW-0560">Oxidoreductase</keyword>
<dbReference type="Proteomes" id="UP000635278">
    <property type="component" value="Unassembled WGS sequence"/>
</dbReference>
<dbReference type="CDD" id="cd05276">
    <property type="entry name" value="p53_inducible_oxidoreductase"/>
    <property type="match status" value="1"/>
</dbReference>
<dbReference type="PROSITE" id="PS01162">
    <property type="entry name" value="QOR_ZETA_CRYSTAL"/>
    <property type="match status" value="1"/>
</dbReference>
<keyword evidence="5" id="KW-1185">Reference proteome</keyword>
<comment type="caution">
    <text evidence="4">The sequence shown here is derived from an EMBL/GenBank/DDBJ whole genome shotgun (WGS) entry which is preliminary data.</text>
</comment>
<dbReference type="Gene3D" id="3.90.180.10">
    <property type="entry name" value="Medium-chain alcohol dehydrogenases, catalytic domain"/>
    <property type="match status" value="1"/>
</dbReference>
<dbReference type="InterPro" id="IPR002364">
    <property type="entry name" value="Quin_OxRdtase/zeta-crystal_CS"/>
</dbReference>
<dbReference type="Gene3D" id="3.40.50.720">
    <property type="entry name" value="NAD(P)-binding Rossmann-like Domain"/>
    <property type="match status" value="1"/>
</dbReference>
<dbReference type="SUPFAM" id="SSF51735">
    <property type="entry name" value="NAD(P)-binding Rossmann-fold domains"/>
    <property type="match status" value="1"/>
</dbReference>
<dbReference type="SMART" id="SM00829">
    <property type="entry name" value="PKS_ER"/>
    <property type="match status" value="1"/>
</dbReference>
<evidence type="ECO:0000256" key="1">
    <source>
        <dbReference type="ARBA" id="ARBA00022857"/>
    </source>
</evidence>
<name>A0ABX0JMN5_9PROT</name>
<accession>A0ABX0JMN5</accession>
<feature type="domain" description="Enoyl reductase (ER)" evidence="3">
    <location>
        <begin position="10"/>
        <end position="326"/>
    </location>
</feature>
<dbReference type="PANTHER" id="PTHR48106:SF8">
    <property type="entry name" value="OS02G0805600 PROTEIN"/>
    <property type="match status" value="1"/>
</dbReference>
<dbReference type="Pfam" id="PF00107">
    <property type="entry name" value="ADH_zinc_N"/>
    <property type="match status" value="1"/>
</dbReference>
<dbReference type="PANTHER" id="PTHR48106">
    <property type="entry name" value="QUINONE OXIDOREDUCTASE PIG3-RELATED"/>
    <property type="match status" value="1"/>
</dbReference>
<evidence type="ECO:0000313" key="4">
    <source>
        <dbReference type="EMBL" id="NHN84497.1"/>
    </source>
</evidence>
<evidence type="ECO:0000256" key="2">
    <source>
        <dbReference type="ARBA" id="ARBA00023002"/>
    </source>
</evidence>
<dbReference type="EMBL" id="WOTB01000007">
    <property type="protein sequence ID" value="NHN84497.1"/>
    <property type="molecule type" value="Genomic_DNA"/>
</dbReference>
<reference evidence="4 5" key="1">
    <citation type="journal article" date="2020" name="Int. J. Syst. Evol. Microbiol.">
        <title>Novel acetic acid bacteria from cider fermentations: Acetobacter conturbans sp. nov. and Acetobacter fallax sp. nov.</title>
        <authorList>
            <person name="Sombolestani A.S."/>
            <person name="Cleenwerck I."/>
            <person name="Cnockaert M."/>
            <person name="Borremans W."/>
            <person name="Wieme A.D."/>
            <person name="De Vuyst L."/>
            <person name="Vandamme P."/>
        </authorList>
    </citation>
    <scope>NUCLEOTIDE SEQUENCE [LARGE SCALE GENOMIC DNA]</scope>
    <source>
        <strain evidence="4 5">LMG 30640</strain>
    </source>
</reference>
<sequence length="336" mass="35485">MQAVVFDEPGPPSALHLTQVPLPVPAAGEVLVKVYASGVNRPDIMQRKGLYPPPPGASPLLGLEIAGEVVATGPVTGDTPLPAKGSLVCALTNGGGYAEYCTVPAGQCLPWPKGFDAVRAAALPETFFTVWSNLFMTARLRPGERVLIHGGAGGIGTAAIQLARAFGAIPYATAGNAEKCRLCERLGAVAINYNTDDFAEKIRQLTDGKGVDVILDILGGRYLDRNLRSLARAGRLIVISLQSGAKAENVDMGRILMKNLTIEGTTLRPRSTAYKTAIARELREKVWPKLETGEIAPLIHATFPLSETSEAHTVMEAGSHSGKIVLVHPDADLPSA</sequence>
<evidence type="ECO:0000259" key="3">
    <source>
        <dbReference type="SMART" id="SM00829"/>
    </source>
</evidence>
<dbReference type="InterPro" id="IPR013154">
    <property type="entry name" value="ADH-like_N"/>
</dbReference>
<keyword evidence="1" id="KW-0521">NADP</keyword>
<gene>
    <name evidence="4" type="ORF">GOB93_07545</name>
</gene>
<protein>
    <submittedName>
        <fullName evidence="4">Zinc-binding dehydrogenase</fullName>
    </submittedName>
</protein>
<dbReference type="InterPro" id="IPR036291">
    <property type="entry name" value="NAD(P)-bd_dom_sf"/>
</dbReference>
<dbReference type="RefSeq" id="WP_173582917.1">
    <property type="nucleotide sequence ID" value="NZ_WOTB01000007.1"/>
</dbReference>
<dbReference type="InterPro" id="IPR014189">
    <property type="entry name" value="Quinone_OxRdtase_PIG3"/>
</dbReference>